<protein>
    <recommendedName>
        <fullName evidence="3">DUF91 domain-containing protein</fullName>
    </recommendedName>
</protein>
<evidence type="ECO:0000313" key="2">
    <source>
        <dbReference type="Proteomes" id="UP000714380"/>
    </source>
</evidence>
<name>A0ABS7ZW36_9GAMM</name>
<dbReference type="InterPro" id="IPR011856">
    <property type="entry name" value="tRNA_endonuc-like_dom_sf"/>
</dbReference>
<evidence type="ECO:0000313" key="1">
    <source>
        <dbReference type="EMBL" id="MCA6065372.1"/>
    </source>
</evidence>
<gene>
    <name evidence="1" type="ORF">I9W95_17380</name>
</gene>
<dbReference type="Gene3D" id="3.40.1350.10">
    <property type="match status" value="1"/>
</dbReference>
<accession>A0ABS7ZW36</accession>
<dbReference type="EMBL" id="JAEDAH010000105">
    <property type="protein sequence ID" value="MCA6065372.1"/>
    <property type="molecule type" value="Genomic_DNA"/>
</dbReference>
<organism evidence="1 2">
    <name type="scientific">Thalassolituus marinus</name>
    <dbReference type="NCBI Taxonomy" id="671053"/>
    <lineage>
        <taxon>Bacteria</taxon>
        <taxon>Pseudomonadati</taxon>
        <taxon>Pseudomonadota</taxon>
        <taxon>Gammaproteobacteria</taxon>
        <taxon>Oceanospirillales</taxon>
        <taxon>Oceanospirillaceae</taxon>
        <taxon>Thalassolituus</taxon>
    </lineage>
</organism>
<dbReference type="Proteomes" id="UP000714380">
    <property type="component" value="Unassembled WGS sequence"/>
</dbReference>
<comment type="caution">
    <text evidence="1">The sequence shown here is derived from an EMBL/GenBank/DDBJ whole genome shotgun (WGS) entry which is preliminary data.</text>
</comment>
<proteinExistence type="predicted"/>
<reference evidence="1 2" key="1">
    <citation type="submission" date="2020-12" db="EMBL/GenBank/DDBJ databases">
        <title>Novel Thalassolituus-related marine hydrocarbonoclastic bacteria mediated algae-derived hydrocarbons mineralization in twilight zone of the northern South China Sea.</title>
        <authorList>
            <person name="Dong C."/>
        </authorList>
    </citation>
    <scope>NUCLEOTIDE SEQUENCE [LARGE SCALE GENOMIC DNA]</scope>
    <source>
        <strain evidence="1 2">IMCC1826</strain>
    </source>
</reference>
<evidence type="ECO:0008006" key="3">
    <source>
        <dbReference type="Google" id="ProtNLM"/>
    </source>
</evidence>
<keyword evidence="2" id="KW-1185">Reference proteome</keyword>
<dbReference type="RefSeq" id="WP_225677246.1">
    <property type="nucleotide sequence ID" value="NZ_JAEDAH010000105.1"/>
</dbReference>
<sequence>MPIFELRNDVIKRLQKTTFSDQGIRERQDIQRLLRDQIDIISDDTMVIAEEFGDWDSSRRRIDLLGIDKQANLVVIELKRTEDGGYMELQSVRYSAMISTMTFDQVVDAHRDYLRKLNVDEDAYTRILDFLGWSEPDHDAFAQDVRIVLASAEFSKELTSSVLWLNEKGIDIRCVKMEPFSDGNRIFLDIQQVIPLPETEQFQVQVRQKKLREQESRKSSRDFSKFILHTNEKIIQGLSKRLLVLEVVRAAIKVGATPEDIMLNVEGRQSNMFISFDGNLDEISFRERVMETDSGGQVPRDKRFFCNDDELFRLNNKTYALSNQWGVDTINTVNKIADHYRSAEISFSVE</sequence>